<dbReference type="Proteomes" id="UP000095283">
    <property type="component" value="Unplaced"/>
</dbReference>
<evidence type="ECO:0000313" key="2">
    <source>
        <dbReference type="WBParaSite" id="Hba_05623"/>
    </source>
</evidence>
<accession>A0A1I7WKN5</accession>
<protein>
    <submittedName>
        <fullName evidence="2">Helitron_like_N domain-containing protein</fullName>
    </submittedName>
</protein>
<name>A0A1I7WKN5_HETBA</name>
<dbReference type="AlphaFoldDB" id="A0A1I7WKN5"/>
<reference evidence="2" key="1">
    <citation type="submission" date="2016-11" db="UniProtKB">
        <authorList>
            <consortium name="WormBaseParasite"/>
        </authorList>
    </citation>
    <scope>IDENTIFICATION</scope>
</reference>
<dbReference type="WBParaSite" id="Hba_05623">
    <property type="protein sequence ID" value="Hba_05623"/>
    <property type="gene ID" value="Hba_05623"/>
</dbReference>
<evidence type="ECO:0000313" key="1">
    <source>
        <dbReference type="Proteomes" id="UP000095283"/>
    </source>
</evidence>
<proteinExistence type="predicted"/>
<keyword evidence="1" id="KW-1185">Reference proteome</keyword>
<sequence length="129" mass="15035">MGTYTIYSIIKYFYYLDNRSIKRLLYWIQHLDQYTMIFDLALATNRDSPHWQGHLLGHKLSCYHEIRINIIVALTRQDSDLEAFSHNPSDGSFGPLTDRSTGLLSQQLVNSRLTFPIMGEQSNAWRILP</sequence>
<organism evidence="1 2">
    <name type="scientific">Heterorhabditis bacteriophora</name>
    <name type="common">Entomopathogenic nematode worm</name>
    <dbReference type="NCBI Taxonomy" id="37862"/>
    <lineage>
        <taxon>Eukaryota</taxon>
        <taxon>Metazoa</taxon>
        <taxon>Ecdysozoa</taxon>
        <taxon>Nematoda</taxon>
        <taxon>Chromadorea</taxon>
        <taxon>Rhabditida</taxon>
        <taxon>Rhabditina</taxon>
        <taxon>Rhabditomorpha</taxon>
        <taxon>Strongyloidea</taxon>
        <taxon>Heterorhabditidae</taxon>
        <taxon>Heterorhabditis</taxon>
    </lineage>
</organism>